<reference evidence="2" key="1">
    <citation type="submission" date="2015-09" db="EMBL/GenBank/DDBJ databases">
        <authorList>
            <person name="Jackson K.R."/>
            <person name="Lunt B.L."/>
            <person name="Fisher J.N.B."/>
            <person name="Gardner A.V."/>
            <person name="Bailey M.E."/>
            <person name="Deus L.M."/>
            <person name="Earl A.S."/>
            <person name="Gibby P.D."/>
            <person name="Hartmann K.A."/>
            <person name="Liu J.E."/>
            <person name="Manci A.M."/>
            <person name="Nielsen D.A."/>
            <person name="Solomon M.B."/>
            <person name="Breakwell D.P."/>
            <person name="Burnett S.H."/>
            <person name="Grose J.H."/>
        </authorList>
    </citation>
    <scope>NUCLEOTIDE SEQUENCE</scope>
    <source>
        <strain evidence="2">7805</strain>
    </source>
</reference>
<dbReference type="InterPro" id="IPR025587">
    <property type="entry name" value="DUF4351"/>
</dbReference>
<feature type="domain" description="DUF4351" evidence="1">
    <location>
        <begin position="245"/>
        <end position="303"/>
    </location>
</feature>
<dbReference type="EMBL" id="LO018304">
    <property type="protein sequence ID" value="CUM58839.1"/>
    <property type="molecule type" value="Genomic_DNA"/>
</dbReference>
<evidence type="ECO:0000313" key="2">
    <source>
        <dbReference type="EMBL" id="CUM58839.1"/>
    </source>
</evidence>
<dbReference type="AlphaFoldDB" id="A0A1J1JCX8"/>
<dbReference type="NCBIfam" id="TIGR01784">
    <property type="entry name" value="T_den_put_tspse"/>
    <property type="match status" value="1"/>
</dbReference>
<organism evidence="2">
    <name type="scientific">Planktothrix agardhii</name>
    <name type="common">Oscillatoria agardhii</name>
    <dbReference type="NCBI Taxonomy" id="1160"/>
    <lineage>
        <taxon>Bacteria</taxon>
        <taxon>Bacillati</taxon>
        <taxon>Cyanobacteriota</taxon>
        <taxon>Cyanophyceae</taxon>
        <taxon>Oscillatoriophycideae</taxon>
        <taxon>Oscillatoriales</taxon>
        <taxon>Microcoleaceae</taxon>
        <taxon>Planktothrix</taxon>
    </lineage>
</organism>
<name>A0A1J1JCX8_PLAAG</name>
<accession>A0A1J1JCX8</accession>
<dbReference type="Pfam" id="PF12784">
    <property type="entry name" value="PDDEXK_2"/>
    <property type="match status" value="1"/>
</dbReference>
<dbReference type="PANTHER" id="PTHR41317">
    <property type="entry name" value="PD-(D_E)XK NUCLEASE FAMILY TRANSPOSASE"/>
    <property type="match status" value="1"/>
</dbReference>
<gene>
    <name evidence="2" type="ORF">PLAM_0872</name>
</gene>
<dbReference type="InterPro" id="IPR010106">
    <property type="entry name" value="RpnA"/>
</dbReference>
<dbReference type="RefSeq" id="WP_026787992.1">
    <property type="nucleotide sequence ID" value="NZ_LR882944.1"/>
</dbReference>
<dbReference type="PANTHER" id="PTHR41317:SF1">
    <property type="entry name" value="PD-(D_E)XK NUCLEASE FAMILY TRANSPOSASE"/>
    <property type="match status" value="1"/>
</dbReference>
<dbReference type="Pfam" id="PF14261">
    <property type="entry name" value="DUF4351"/>
    <property type="match status" value="1"/>
</dbReference>
<protein>
    <recommendedName>
        <fullName evidence="1">DUF4351 domain-containing protein</fullName>
    </recommendedName>
</protein>
<proteinExistence type="predicted"/>
<evidence type="ECO:0000259" key="1">
    <source>
        <dbReference type="Pfam" id="PF14261"/>
    </source>
</evidence>
<sequence>MRFISVKTDFGFKKVFASPQSKNVLISFLNAMIYDGQPTIEDLEIIDPYAAGTVTGLKDSYLDVKAKITGNKTVIVEMQVINVPAFTKRVIYNAAKSYATQLKPREGYSKLNPIIALTITDFVLFKNNDKFLSHFVFQELENKFEYPEREIELVFIELPKFNQELEQLENLSQSWAYFIKNVSQMEQIPEELSSVVEIQTAFELANRANLTLDELEKLEKREMFFEDQKGSILKGIEDGRILGIKQGIIEGKSSLILRQISRLLGEISSQTQASIRQLNSDQLENLAEAVLDFKTVEDLLVWLSKVR</sequence>